<evidence type="ECO:0000313" key="2">
    <source>
        <dbReference type="Proteomes" id="UP000479710"/>
    </source>
</evidence>
<dbReference type="AlphaFoldDB" id="A0A6G1DBN1"/>
<comment type="caution">
    <text evidence="1">The sequence shown here is derived from an EMBL/GenBank/DDBJ whole genome shotgun (WGS) entry which is preliminary data.</text>
</comment>
<dbReference type="Proteomes" id="UP000479710">
    <property type="component" value="Unassembled WGS sequence"/>
</dbReference>
<accession>A0A6G1DBN1</accession>
<evidence type="ECO:0000313" key="1">
    <source>
        <dbReference type="EMBL" id="KAF0910185.1"/>
    </source>
</evidence>
<protein>
    <submittedName>
        <fullName evidence="1">Uncharacterized protein</fullName>
    </submittedName>
</protein>
<name>A0A6G1DBN1_9ORYZ</name>
<reference evidence="1 2" key="1">
    <citation type="submission" date="2019-11" db="EMBL/GenBank/DDBJ databases">
        <title>Whole genome sequence of Oryza granulata.</title>
        <authorList>
            <person name="Li W."/>
        </authorList>
    </citation>
    <scope>NUCLEOTIDE SEQUENCE [LARGE SCALE GENOMIC DNA]</scope>
    <source>
        <strain evidence="2">cv. Menghai</strain>
        <tissue evidence="1">Leaf</tissue>
    </source>
</reference>
<sequence>MRITPNIETEVVSAHGCKGGGDGMLVQLIGSSPPMPTSWSPPSPPQSVLAIVDMDLEPISVGVQGWPQSKILPSLLAIVPNQTRTVSKSSHRHSFGTCCPGAVV</sequence>
<dbReference type="EMBL" id="SPHZ02000006">
    <property type="protein sequence ID" value="KAF0910185.1"/>
    <property type="molecule type" value="Genomic_DNA"/>
</dbReference>
<keyword evidence="2" id="KW-1185">Reference proteome</keyword>
<proteinExistence type="predicted"/>
<organism evidence="1 2">
    <name type="scientific">Oryza meyeriana var. granulata</name>
    <dbReference type="NCBI Taxonomy" id="110450"/>
    <lineage>
        <taxon>Eukaryota</taxon>
        <taxon>Viridiplantae</taxon>
        <taxon>Streptophyta</taxon>
        <taxon>Embryophyta</taxon>
        <taxon>Tracheophyta</taxon>
        <taxon>Spermatophyta</taxon>
        <taxon>Magnoliopsida</taxon>
        <taxon>Liliopsida</taxon>
        <taxon>Poales</taxon>
        <taxon>Poaceae</taxon>
        <taxon>BOP clade</taxon>
        <taxon>Oryzoideae</taxon>
        <taxon>Oryzeae</taxon>
        <taxon>Oryzinae</taxon>
        <taxon>Oryza</taxon>
        <taxon>Oryza meyeriana</taxon>
    </lineage>
</organism>
<gene>
    <name evidence="1" type="ORF">E2562_001395</name>
</gene>